<comment type="caution">
    <text evidence="4">The sequence shown here is derived from an EMBL/GenBank/DDBJ whole genome shotgun (WGS) entry which is preliminary data.</text>
</comment>
<organism evidence="4 5">
    <name type="scientific">Azoarcus indigens</name>
    <dbReference type="NCBI Taxonomy" id="29545"/>
    <lineage>
        <taxon>Bacteria</taxon>
        <taxon>Pseudomonadati</taxon>
        <taxon>Pseudomonadota</taxon>
        <taxon>Betaproteobacteria</taxon>
        <taxon>Rhodocyclales</taxon>
        <taxon>Zoogloeaceae</taxon>
        <taxon>Azoarcus</taxon>
    </lineage>
</organism>
<dbReference type="PANTHER" id="PTHR43800:SF1">
    <property type="entry name" value="PEPTIDYL-LYSINE N-ACETYLTRANSFERASE YJAB"/>
    <property type="match status" value="1"/>
</dbReference>
<accession>A0A4R6DRM3</accession>
<dbReference type="CDD" id="cd04301">
    <property type="entry name" value="NAT_SF"/>
    <property type="match status" value="1"/>
</dbReference>
<feature type="domain" description="N-acetyltransferase" evidence="3">
    <location>
        <begin position="18"/>
        <end position="165"/>
    </location>
</feature>
<dbReference type="EMBL" id="SNVV01000018">
    <property type="protein sequence ID" value="TDN47755.1"/>
    <property type="molecule type" value="Genomic_DNA"/>
</dbReference>
<keyword evidence="1 4" id="KW-0808">Transferase</keyword>
<dbReference type="Pfam" id="PF13508">
    <property type="entry name" value="Acetyltransf_7"/>
    <property type="match status" value="1"/>
</dbReference>
<name>A0A4R6DRM3_9RHOO</name>
<evidence type="ECO:0000256" key="2">
    <source>
        <dbReference type="ARBA" id="ARBA00023315"/>
    </source>
</evidence>
<dbReference type="OrthoDB" id="9789605at2"/>
<dbReference type="Gene3D" id="3.40.630.30">
    <property type="match status" value="1"/>
</dbReference>
<dbReference type="PROSITE" id="PS51186">
    <property type="entry name" value="GNAT"/>
    <property type="match status" value="1"/>
</dbReference>
<dbReference type="GO" id="GO:0016747">
    <property type="term" value="F:acyltransferase activity, transferring groups other than amino-acyl groups"/>
    <property type="evidence" value="ECO:0007669"/>
    <property type="project" value="InterPro"/>
</dbReference>
<dbReference type="SUPFAM" id="SSF55729">
    <property type="entry name" value="Acyl-CoA N-acyltransferases (Nat)"/>
    <property type="match status" value="1"/>
</dbReference>
<evidence type="ECO:0000313" key="5">
    <source>
        <dbReference type="Proteomes" id="UP000295129"/>
    </source>
</evidence>
<keyword evidence="5" id="KW-1185">Reference proteome</keyword>
<evidence type="ECO:0000259" key="3">
    <source>
        <dbReference type="PROSITE" id="PS51186"/>
    </source>
</evidence>
<keyword evidence="2" id="KW-0012">Acyltransferase</keyword>
<dbReference type="InterPro" id="IPR016181">
    <property type="entry name" value="Acyl_CoA_acyltransferase"/>
</dbReference>
<protein>
    <submittedName>
        <fullName evidence="4">Putative acetyltransferase</fullName>
    </submittedName>
</protein>
<dbReference type="PANTHER" id="PTHR43800">
    <property type="entry name" value="PEPTIDYL-LYSINE N-ACETYLTRANSFERASE YJAB"/>
    <property type="match status" value="1"/>
</dbReference>
<proteinExistence type="predicted"/>
<evidence type="ECO:0000313" key="4">
    <source>
        <dbReference type="EMBL" id="TDN47755.1"/>
    </source>
</evidence>
<sequence>MGHPHNPQPPATPVASPLRLEPLAAGHYPAIVELWEAAVRATHGFLAETDIAGIRAALPAAYLPAVALFGALDGQGRLLGFAGTAGDVLEMLFVAPDWHRRGVGSQLLRHAVEQLGIRRVDVNEQNPAATAFYLAHGFRQRGRSATDGAGRPYPLLHLELSGDAQP</sequence>
<dbReference type="InterPro" id="IPR000182">
    <property type="entry name" value="GNAT_dom"/>
</dbReference>
<reference evidence="4 5" key="1">
    <citation type="submission" date="2019-03" db="EMBL/GenBank/DDBJ databases">
        <title>Genomic Encyclopedia of Type Strains, Phase IV (KMG-IV): sequencing the most valuable type-strain genomes for metagenomic binning, comparative biology and taxonomic classification.</title>
        <authorList>
            <person name="Goeker M."/>
        </authorList>
    </citation>
    <scope>NUCLEOTIDE SEQUENCE [LARGE SCALE GENOMIC DNA]</scope>
    <source>
        <strain evidence="4 5">DSM 12121</strain>
    </source>
</reference>
<gene>
    <name evidence="4" type="ORF">C7389_11864</name>
</gene>
<dbReference type="AlphaFoldDB" id="A0A4R6DRM3"/>
<evidence type="ECO:0000256" key="1">
    <source>
        <dbReference type="ARBA" id="ARBA00022679"/>
    </source>
</evidence>
<dbReference type="Proteomes" id="UP000295129">
    <property type="component" value="Unassembled WGS sequence"/>
</dbReference>